<protein>
    <submittedName>
        <fullName evidence="1">Uncharacterized protein</fullName>
    </submittedName>
</protein>
<proteinExistence type="predicted"/>
<dbReference type="Proteomes" id="UP000217999">
    <property type="component" value="Unassembled WGS sequence"/>
</dbReference>
<name>A0A2A2AEQ3_9BURK</name>
<dbReference type="AlphaFoldDB" id="A0A2A2AEQ3"/>
<dbReference type="RefSeq" id="WP_095549028.1">
    <property type="nucleotide sequence ID" value="NZ_NSJF01000001.1"/>
</dbReference>
<reference evidence="1 2" key="1">
    <citation type="submission" date="2017-08" db="EMBL/GenBank/DDBJ databases">
        <title>WGS of Clinical strains of the CDC Group NO-1 linked to zoonotic infections in humans.</title>
        <authorList>
            <person name="Bernier A.-M."/>
            <person name="Bernard K."/>
        </authorList>
    </citation>
    <scope>NUCLEOTIDE SEQUENCE [LARGE SCALE GENOMIC DNA]</scope>
    <source>
        <strain evidence="1 2">NML03-0146</strain>
    </source>
</reference>
<evidence type="ECO:0000313" key="1">
    <source>
        <dbReference type="EMBL" id="PAT36228.1"/>
    </source>
</evidence>
<gene>
    <name evidence="1" type="ORF">CK620_03230</name>
</gene>
<sequence>MPHTALPFAIELWLPEELPPHQRQQAQQAFAQALAQSLGDAALVLPTYQAFVAIVQAQGTGSAEGIDVENLPDAQRHVFESWRLAETQAMQAVFGPQRHMGEGLYTLRAL</sequence>
<accession>A0A2A2AEQ3</accession>
<evidence type="ECO:0000313" key="2">
    <source>
        <dbReference type="Proteomes" id="UP000217999"/>
    </source>
</evidence>
<comment type="caution">
    <text evidence="1">The sequence shown here is derived from an EMBL/GenBank/DDBJ whole genome shotgun (WGS) entry which is preliminary data.</text>
</comment>
<organism evidence="1 2">
    <name type="scientific">Vandammella animalimorsus</name>
    <dbReference type="NCBI Taxonomy" id="2029117"/>
    <lineage>
        <taxon>Bacteria</taxon>
        <taxon>Pseudomonadati</taxon>
        <taxon>Pseudomonadota</taxon>
        <taxon>Betaproteobacteria</taxon>
        <taxon>Burkholderiales</taxon>
        <taxon>Comamonadaceae</taxon>
        <taxon>Vandammella</taxon>
    </lineage>
</organism>
<dbReference type="EMBL" id="NSJF01000001">
    <property type="protein sequence ID" value="PAT36228.1"/>
    <property type="molecule type" value="Genomic_DNA"/>
</dbReference>